<reference evidence="1" key="1">
    <citation type="submission" date="2022-10" db="EMBL/GenBank/DDBJ databases">
        <title>Genome Sequence of Xylaria curta.</title>
        <authorList>
            <person name="Buettner E."/>
        </authorList>
    </citation>
    <scope>NUCLEOTIDE SEQUENCE</scope>
    <source>
        <strain evidence="1">Babe10</strain>
    </source>
</reference>
<evidence type="ECO:0000313" key="2">
    <source>
        <dbReference type="Proteomes" id="UP001143856"/>
    </source>
</evidence>
<organism evidence="1 2">
    <name type="scientific">Xylaria curta</name>
    <dbReference type="NCBI Taxonomy" id="42375"/>
    <lineage>
        <taxon>Eukaryota</taxon>
        <taxon>Fungi</taxon>
        <taxon>Dikarya</taxon>
        <taxon>Ascomycota</taxon>
        <taxon>Pezizomycotina</taxon>
        <taxon>Sordariomycetes</taxon>
        <taxon>Xylariomycetidae</taxon>
        <taxon>Xylariales</taxon>
        <taxon>Xylariaceae</taxon>
        <taxon>Xylaria</taxon>
    </lineage>
</organism>
<proteinExistence type="predicted"/>
<sequence length="151" mass="15980">MGGYSVPRSENGDPNMSAYAPYGPQAPVYNGGNGSLAPVNMQQLQFQQNMLSRGTAPMNNFYPPVQPGYGAYNNANPAMDQFRGQNVANSSPIQPSGAPVGFAPPGFGMGVTMGGYGYPNGMPTAPYIQEQPVGSRRGRVGQPPRKRSPRP</sequence>
<evidence type="ECO:0000313" key="1">
    <source>
        <dbReference type="EMBL" id="KAJ2966929.1"/>
    </source>
</evidence>
<dbReference type="Proteomes" id="UP001143856">
    <property type="component" value="Unassembled WGS sequence"/>
</dbReference>
<gene>
    <name evidence="1" type="ORF">NUW58_g10553</name>
</gene>
<name>A0ACC1MJ98_9PEZI</name>
<keyword evidence="2" id="KW-1185">Reference proteome</keyword>
<accession>A0ACC1MJ98</accession>
<protein>
    <submittedName>
        <fullName evidence="1">Uncharacterized protein</fullName>
    </submittedName>
</protein>
<dbReference type="EMBL" id="JAPDGR010004885">
    <property type="protein sequence ID" value="KAJ2966929.1"/>
    <property type="molecule type" value="Genomic_DNA"/>
</dbReference>
<comment type="caution">
    <text evidence="1">The sequence shown here is derived from an EMBL/GenBank/DDBJ whole genome shotgun (WGS) entry which is preliminary data.</text>
</comment>